<gene>
    <name evidence="7" type="ORF">GA0061100_1011279</name>
</gene>
<dbReference type="OrthoDB" id="7240770at2"/>
<evidence type="ECO:0000256" key="3">
    <source>
        <dbReference type="ARBA" id="ARBA00022729"/>
    </source>
</evidence>
<dbReference type="GO" id="GO:0016020">
    <property type="term" value="C:membrane"/>
    <property type="evidence" value="ECO:0007669"/>
    <property type="project" value="InterPro"/>
</dbReference>
<evidence type="ECO:0000256" key="1">
    <source>
        <dbReference type="ARBA" id="ARBA00010333"/>
    </source>
</evidence>
<accession>A0A1C3UCS7</accession>
<dbReference type="RefSeq" id="WP_075851817.1">
    <property type="nucleotide sequence ID" value="NZ_FMAC01000001.1"/>
</dbReference>
<dbReference type="SMART" id="SM00079">
    <property type="entry name" value="PBPe"/>
    <property type="match status" value="1"/>
</dbReference>
<dbReference type="PANTHER" id="PTHR30085:SF6">
    <property type="entry name" value="ABC TRANSPORTER GLUTAMINE-BINDING PROTEIN GLNH"/>
    <property type="match status" value="1"/>
</dbReference>
<dbReference type="InterPro" id="IPR001320">
    <property type="entry name" value="Iontro_rcpt_C"/>
</dbReference>
<evidence type="ECO:0000313" key="8">
    <source>
        <dbReference type="Proteomes" id="UP000186228"/>
    </source>
</evidence>
<keyword evidence="8" id="KW-1185">Reference proteome</keyword>
<proteinExistence type="inferred from homology"/>
<dbReference type="InterPro" id="IPR001638">
    <property type="entry name" value="Solute-binding_3/MltF_N"/>
</dbReference>
<protein>
    <submittedName>
        <fullName evidence="7">Polar amino acid transport system substrate-binding protein</fullName>
    </submittedName>
</protein>
<reference evidence="8" key="1">
    <citation type="submission" date="2016-08" db="EMBL/GenBank/DDBJ databases">
        <authorList>
            <person name="Varghese N."/>
            <person name="Submissions Spin"/>
        </authorList>
    </citation>
    <scope>NUCLEOTIDE SEQUENCE [LARGE SCALE GENOMIC DNA]</scope>
    <source>
        <strain evidence="8">CCBAU 57015</strain>
    </source>
</reference>
<dbReference type="InterPro" id="IPR051455">
    <property type="entry name" value="Bact_solute-bind_prot3"/>
</dbReference>
<evidence type="ECO:0000313" key="7">
    <source>
        <dbReference type="EMBL" id="SCB13283.1"/>
    </source>
</evidence>
<feature type="chain" id="PRO_5008683006" evidence="4">
    <location>
        <begin position="25"/>
        <end position="296"/>
    </location>
</feature>
<keyword evidence="2" id="KW-0813">Transport</keyword>
<dbReference type="Gene3D" id="3.40.190.10">
    <property type="entry name" value="Periplasmic binding protein-like II"/>
    <property type="match status" value="2"/>
</dbReference>
<evidence type="ECO:0000259" key="6">
    <source>
        <dbReference type="SMART" id="SM00079"/>
    </source>
</evidence>
<dbReference type="SMART" id="SM00062">
    <property type="entry name" value="PBPb"/>
    <property type="match status" value="1"/>
</dbReference>
<dbReference type="GO" id="GO:0006865">
    <property type="term" value="P:amino acid transport"/>
    <property type="evidence" value="ECO:0007669"/>
    <property type="project" value="TreeGrafter"/>
</dbReference>
<dbReference type="Proteomes" id="UP000186228">
    <property type="component" value="Unassembled WGS sequence"/>
</dbReference>
<organism evidence="7 8">
    <name type="scientific">Rhizobium hainanense</name>
    <dbReference type="NCBI Taxonomy" id="52131"/>
    <lineage>
        <taxon>Bacteria</taxon>
        <taxon>Pseudomonadati</taxon>
        <taxon>Pseudomonadota</taxon>
        <taxon>Alphaproteobacteria</taxon>
        <taxon>Hyphomicrobiales</taxon>
        <taxon>Rhizobiaceae</taxon>
        <taxon>Rhizobium/Agrobacterium group</taxon>
        <taxon>Rhizobium</taxon>
    </lineage>
</organism>
<dbReference type="CDD" id="cd13688">
    <property type="entry name" value="PBP2_GltI_DEBP"/>
    <property type="match status" value="1"/>
</dbReference>
<evidence type="ECO:0000256" key="4">
    <source>
        <dbReference type="SAM" id="SignalP"/>
    </source>
</evidence>
<sequence length="296" mass="32160">MPANCMRRLVLAGIILGIFAYAAAAAQTLDIIAQKGVIRIGYISDEAPFSFKKKDGNPTGYTIDLCGKIADAVGRKVTNLKRDYVETTLADGFDAVKSGQVDLLCGALTISLGRRKSVDFSQPIFITGASALLRKDSPDYLMALFLDKRLAQVSAKPAPATSTIGVRADTTTGATLREALGSDVPKTRIADFATHQDGLIALENHKIDAYFADRALLFDLASHAHNPSTLAIGNRLFTHEPYGIALRQDDSAFRLLVDQTLTETYQSDDFAKLLATYFGQEGPILRREIMMQSIPQ</sequence>
<dbReference type="GO" id="GO:0005576">
    <property type="term" value="C:extracellular region"/>
    <property type="evidence" value="ECO:0007669"/>
    <property type="project" value="TreeGrafter"/>
</dbReference>
<name>A0A1C3UCS7_9HYPH</name>
<dbReference type="AlphaFoldDB" id="A0A1C3UCS7"/>
<dbReference type="EMBL" id="FMAC01000001">
    <property type="protein sequence ID" value="SCB13283.1"/>
    <property type="molecule type" value="Genomic_DNA"/>
</dbReference>
<comment type="similarity">
    <text evidence="1">Belongs to the bacterial solute-binding protein 3 family.</text>
</comment>
<feature type="domain" description="Solute-binding protein family 3/N-terminal" evidence="5">
    <location>
        <begin position="37"/>
        <end position="281"/>
    </location>
</feature>
<dbReference type="Pfam" id="PF00497">
    <property type="entry name" value="SBP_bac_3"/>
    <property type="match status" value="1"/>
</dbReference>
<dbReference type="STRING" id="52131.GA0061100_1011279"/>
<dbReference type="GO" id="GO:0015276">
    <property type="term" value="F:ligand-gated monoatomic ion channel activity"/>
    <property type="evidence" value="ECO:0007669"/>
    <property type="project" value="InterPro"/>
</dbReference>
<dbReference type="PANTHER" id="PTHR30085">
    <property type="entry name" value="AMINO ACID ABC TRANSPORTER PERMEASE"/>
    <property type="match status" value="1"/>
</dbReference>
<evidence type="ECO:0000256" key="2">
    <source>
        <dbReference type="ARBA" id="ARBA00022448"/>
    </source>
</evidence>
<dbReference type="GO" id="GO:0030288">
    <property type="term" value="C:outer membrane-bounded periplasmic space"/>
    <property type="evidence" value="ECO:0007669"/>
    <property type="project" value="TreeGrafter"/>
</dbReference>
<dbReference type="SUPFAM" id="SSF53850">
    <property type="entry name" value="Periplasmic binding protein-like II"/>
    <property type="match status" value="1"/>
</dbReference>
<feature type="domain" description="Ionotropic glutamate receptor C-terminal" evidence="6">
    <location>
        <begin position="39"/>
        <end position="280"/>
    </location>
</feature>
<keyword evidence="3 4" id="KW-0732">Signal</keyword>
<feature type="signal peptide" evidence="4">
    <location>
        <begin position="1"/>
        <end position="24"/>
    </location>
</feature>
<evidence type="ECO:0000259" key="5">
    <source>
        <dbReference type="SMART" id="SM00062"/>
    </source>
</evidence>